<evidence type="ECO:0000256" key="1">
    <source>
        <dbReference type="ARBA" id="ARBA00010804"/>
    </source>
</evidence>
<dbReference type="InterPro" id="IPR017896">
    <property type="entry name" value="4Fe4S_Fe-S-bd"/>
</dbReference>
<keyword evidence="2" id="KW-0479">Metal-binding</keyword>
<evidence type="ECO:0000313" key="14">
    <source>
        <dbReference type="EMBL" id="SHF57300.1"/>
    </source>
</evidence>
<comment type="catalytic activity">
    <reaction evidence="9">
        <text>5,6-dihydrouracil + NAD(+) = uracil + NADH + H(+)</text>
        <dbReference type="Rhea" id="RHEA:20189"/>
        <dbReference type="ChEBI" id="CHEBI:15378"/>
        <dbReference type="ChEBI" id="CHEBI:15901"/>
        <dbReference type="ChEBI" id="CHEBI:17568"/>
        <dbReference type="ChEBI" id="CHEBI:57540"/>
        <dbReference type="ChEBI" id="CHEBI:57945"/>
        <dbReference type="EC" id="1.3.1.1"/>
    </reaction>
</comment>
<dbReference type="PANTHER" id="PTHR43073">
    <property type="entry name" value="DIHYDROPYRIMIDINE DEHYDROGENASE [NADP(+)]"/>
    <property type="match status" value="1"/>
</dbReference>
<evidence type="ECO:0000256" key="6">
    <source>
        <dbReference type="ARBA" id="ARBA00030119"/>
    </source>
</evidence>
<evidence type="ECO:0000256" key="2">
    <source>
        <dbReference type="ARBA" id="ARBA00022723"/>
    </source>
</evidence>
<feature type="domain" description="4Fe-4S ferredoxin-type" evidence="13">
    <location>
        <begin position="350"/>
        <end position="378"/>
    </location>
</feature>
<protein>
    <recommendedName>
        <fullName evidence="12">dihydrouracil dehydrogenase (NAD(+))</fullName>
        <ecNumber evidence="12">1.3.1.1</ecNumber>
    </recommendedName>
    <alternativeName>
        <fullName evidence="7">Dihydrothymine dehydrogenase</fullName>
    </alternativeName>
    <alternativeName>
        <fullName evidence="6">Dihydrouracil dehydrogenase</fullName>
    </alternativeName>
</protein>
<evidence type="ECO:0000256" key="12">
    <source>
        <dbReference type="ARBA" id="ARBA00049728"/>
    </source>
</evidence>
<dbReference type="InterPro" id="IPR017900">
    <property type="entry name" value="4Fe4S_Fe_S_CS"/>
</dbReference>
<keyword evidence="5" id="KW-0411">Iron-sulfur</keyword>
<dbReference type="EC" id="1.3.1.1" evidence="12"/>
<evidence type="ECO:0000259" key="13">
    <source>
        <dbReference type="PROSITE" id="PS51379"/>
    </source>
</evidence>
<dbReference type="Proteomes" id="UP000184088">
    <property type="component" value="Unassembled WGS sequence"/>
</dbReference>
<dbReference type="Pfam" id="PF01180">
    <property type="entry name" value="DHO_dh"/>
    <property type="match status" value="1"/>
</dbReference>
<comment type="similarity">
    <text evidence="1">Belongs to the dihydropyrimidine dehydrogenase family.</text>
</comment>
<organism evidence="14 15">
    <name type="scientific">Caldanaerobius fijiensis DSM 17918</name>
    <dbReference type="NCBI Taxonomy" id="1121256"/>
    <lineage>
        <taxon>Bacteria</taxon>
        <taxon>Bacillati</taxon>
        <taxon>Bacillota</taxon>
        <taxon>Clostridia</taxon>
        <taxon>Thermoanaerobacterales</taxon>
        <taxon>Thermoanaerobacteraceae</taxon>
        <taxon>Caldanaerobius</taxon>
    </lineage>
</organism>
<dbReference type="SUPFAM" id="SSF51395">
    <property type="entry name" value="FMN-linked oxidoreductases"/>
    <property type="match status" value="1"/>
</dbReference>
<dbReference type="GO" id="GO:0002058">
    <property type="term" value="F:uracil binding"/>
    <property type="evidence" value="ECO:0007669"/>
    <property type="project" value="TreeGrafter"/>
</dbReference>
<evidence type="ECO:0000256" key="8">
    <source>
        <dbReference type="ARBA" id="ARBA00047685"/>
    </source>
</evidence>
<dbReference type="RefSeq" id="WP_073345206.1">
    <property type="nucleotide sequence ID" value="NZ_FQVH01000030.1"/>
</dbReference>
<keyword evidence="4" id="KW-0408">Iron</keyword>
<dbReference type="GO" id="GO:0051536">
    <property type="term" value="F:iron-sulfur cluster binding"/>
    <property type="evidence" value="ECO:0007669"/>
    <property type="project" value="UniProtKB-KW"/>
</dbReference>
<comment type="function">
    <text evidence="10">Involved in pyrimidine base degradation. Catalyzes physiologically the reduction of uracil to 5,6-dihydrouracil (DHU) by using NADH as a specific cosubstrate. It also catalyzes the reverse reaction and the reduction of thymine to 5,6-dihydrothymine (DHT).</text>
</comment>
<dbReference type="GO" id="GO:0005737">
    <property type="term" value="C:cytoplasm"/>
    <property type="evidence" value="ECO:0007669"/>
    <property type="project" value="InterPro"/>
</dbReference>
<evidence type="ECO:0000256" key="7">
    <source>
        <dbReference type="ARBA" id="ARBA00032722"/>
    </source>
</evidence>
<dbReference type="AlphaFoldDB" id="A0A1M5CR99"/>
<sequence>MVDLSTTYAGLKLRSPLIAAAAGITGTLERLKKAEDNGIGAVVTKSLFQKEICRISPTPRFKIVKHASSTTLYSYEQASEYGLYEYAEFIHRAKSELVVPVIASINCYTDDAWVEYGKLMEQAGADAIELNLSCPHGVHIMSGIDVIESMVATTKLMKNAVKIPVIPKMTPQSTNPASDALRLDEAGADGLVMFNRFTGLDIDVEKEVPILHGGYAGHGGPWSIMFSLRWISAVSPRVKCDISGSGGVMNGDDAVKYVLAGAKTVQICTAIILNGYEIIGRINREIEKFMESKGYTSIEDFKGKICNKIKSMDEVDRTQWAKAVIDQNRCTTCGLCARVCIYDGIGINGDKYFINNKCDGCGLCAEVCPVKAISMVRR</sequence>
<evidence type="ECO:0000256" key="5">
    <source>
        <dbReference type="ARBA" id="ARBA00023014"/>
    </source>
</evidence>
<dbReference type="STRING" id="1121256.SAMN02746089_02175"/>
<dbReference type="PANTHER" id="PTHR43073:SF2">
    <property type="entry name" value="DIHYDROPYRIMIDINE DEHYDROGENASE [NADP(+)]"/>
    <property type="match status" value="1"/>
</dbReference>
<dbReference type="EMBL" id="FQVH01000030">
    <property type="protein sequence ID" value="SHF57300.1"/>
    <property type="molecule type" value="Genomic_DNA"/>
</dbReference>
<dbReference type="PROSITE" id="PS51379">
    <property type="entry name" value="4FE4S_FER_2"/>
    <property type="match status" value="2"/>
</dbReference>
<evidence type="ECO:0000256" key="3">
    <source>
        <dbReference type="ARBA" id="ARBA00023002"/>
    </source>
</evidence>
<dbReference type="OrthoDB" id="9794954at2"/>
<evidence type="ECO:0000256" key="4">
    <source>
        <dbReference type="ARBA" id="ARBA00023004"/>
    </source>
</evidence>
<evidence type="ECO:0000256" key="9">
    <source>
        <dbReference type="ARBA" id="ARBA00048792"/>
    </source>
</evidence>
<dbReference type="GO" id="GO:0006210">
    <property type="term" value="P:thymine catabolic process"/>
    <property type="evidence" value="ECO:0007669"/>
    <property type="project" value="TreeGrafter"/>
</dbReference>
<comment type="subunit">
    <text evidence="11">Heterotetramer of 2 PreA and 2 PreT subunits.</text>
</comment>
<accession>A0A1M5CR99</accession>
<dbReference type="GO" id="GO:0004159">
    <property type="term" value="F:dihydropyrimidine dehydrogenase (NAD+) activity"/>
    <property type="evidence" value="ECO:0007669"/>
    <property type="project" value="UniProtKB-EC"/>
</dbReference>
<dbReference type="PROSITE" id="PS00198">
    <property type="entry name" value="4FE4S_FER_1"/>
    <property type="match status" value="1"/>
</dbReference>
<dbReference type="GO" id="GO:0006212">
    <property type="term" value="P:uracil catabolic process"/>
    <property type="evidence" value="ECO:0007669"/>
    <property type="project" value="TreeGrafter"/>
</dbReference>
<keyword evidence="15" id="KW-1185">Reference proteome</keyword>
<dbReference type="Gene3D" id="3.30.70.20">
    <property type="match status" value="1"/>
</dbReference>
<proteinExistence type="inferred from homology"/>
<name>A0A1M5CR99_9THEO</name>
<dbReference type="Pfam" id="PF14697">
    <property type="entry name" value="Fer4_21"/>
    <property type="match status" value="1"/>
</dbReference>
<keyword evidence="3" id="KW-0560">Oxidoreductase</keyword>
<dbReference type="InterPro" id="IPR013785">
    <property type="entry name" value="Aldolase_TIM"/>
</dbReference>
<reference evidence="14 15" key="1">
    <citation type="submission" date="2016-11" db="EMBL/GenBank/DDBJ databases">
        <authorList>
            <person name="Jaros S."/>
            <person name="Januszkiewicz K."/>
            <person name="Wedrychowicz H."/>
        </authorList>
    </citation>
    <scope>NUCLEOTIDE SEQUENCE [LARGE SCALE GENOMIC DNA]</scope>
    <source>
        <strain evidence="14 15">DSM 17918</strain>
    </source>
</reference>
<gene>
    <name evidence="14" type="ORF">SAMN02746089_02175</name>
</gene>
<dbReference type="InterPro" id="IPR005720">
    <property type="entry name" value="Dihydroorotate_DH_cat"/>
</dbReference>
<evidence type="ECO:0000313" key="15">
    <source>
        <dbReference type="Proteomes" id="UP000184088"/>
    </source>
</evidence>
<dbReference type="GO" id="GO:0046872">
    <property type="term" value="F:metal ion binding"/>
    <property type="evidence" value="ECO:0007669"/>
    <property type="project" value="UniProtKB-KW"/>
</dbReference>
<comment type="catalytic activity">
    <reaction evidence="8">
        <text>5,6-dihydrothymine + NAD(+) = thymine + NADH + H(+)</text>
        <dbReference type="Rhea" id="RHEA:28791"/>
        <dbReference type="ChEBI" id="CHEBI:15378"/>
        <dbReference type="ChEBI" id="CHEBI:17821"/>
        <dbReference type="ChEBI" id="CHEBI:27468"/>
        <dbReference type="ChEBI" id="CHEBI:57540"/>
        <dbReference type="ChEBI" id="CHEBI:57945"/>
        <dbReference type="EC" id="1.3.1.1"/>
    </reaction>
</comment>
<evidence type="ECO:0000256" key="11">
    <source>
        <dbReference type="ARBA" id="ARBA00049714"/>
    </source>
</evidence>
<evidence type="ECO:0000256" key="10">
    <source>
        <dbReference type="ARBA" id="ARBA00049578"/>
    </source>
</evidence>
<feature type="domain" description="4Fe-4S ferredoxin-type" evidence="13">
    <location>
        <begin position="321"/>
        <end position="349"/>
    </location>
</feature>
<dbReference type="Gene3D" id="3.20.20.70">
    <property type="entry name" value="Aldolase class I"/>
    <property type="match status" value="1"/>
</dbReference>
<dbReference type="SUPFAM" id="SSF54862">
    <property type="entry name" value="4Fe-4S ferredoxins"/>
    <property type="match status" value="1"/>
</dbReference>
<dbReference type="GO" id="GO:0050661">
    <property type="term" value="F:NADP binding"/>
    <property type="evidence" value="ECO:0007669"/>
    <property type="project" value="TreeGrafter"/>
</dbReference>